<organism evidence="2 3">
    <name type="scientific">Candidatus Zambryskibacteria bacterium RIFCSPLOWO2_01_FULL_39_39</name>
    <dbReference type="NCBI Taxonomy" id="1802758"/>
    <lineage>
        <taxon>Bacteria</taxon>
        <taxon>Candidatus Zambryskiibacteriota</taxon>
    </lineage>
</organism>
<evidence type="ECO:0000256" key="1">
    <source>
        <dbReference type="PIRSR" id="PIRSR605019-1"/>
    </source>
</evidence>
<comment type="caution">
    <text evidence="2">The sequence shown here is derived from an EMBL/GenBank/DDBJ whole genome shotgun (WGS) entry which is preliminary data.</text>
</comment>
<dbReference type="GO" id="GO:0046872">
    <property type="term" value="F:metal ion binding"/>
    <property type="evidence" value="ECO:0007669"/>
    <property type="project" value="UniProtKB-KW"/>
</dbReference>
<sequence>MDKVKNTCSWPGGDKLMQRYHDREWGVPLYEDSKIFEFLVLESMQAGLSWRTILYKRENFKKAFEKFDYKKIAKFNKKDVEKLLKNVGIIRNRLKIEAVINNAKRFMEVQKEFGSFSNYMWKFVDNRPILGKRKTLKSVPSVTVEAENLTRDLKNRGFKFMGATVVYAHMQAVGMVNDHIIDCFRYKELKLPT</sequence>
<keyword evidence="1" id="KW-0479">Metal-binding</keyword>
<protein>
    <submittedName>
        <fullName evidence="2">DNA-3-methyladenine glycosylase</fullName>
    </submittedName>
</protein>
<dbReference type="SUPFAM" id="SSF48150">
    <property type="entry name" value="DNA-glycosylase"/>
    <property type="match status" value="1"/>
</dbReference>
<gene>
    <name evidence="2" type="ORF">A3A96_02140</name>
</gene>
<dbReference type="EMBL" id="MHWB01000012">
    <property type="protein sequence ID" value="OHB01523.1"/>
    <property type="molecule type" value="Genomic_DNA"/>
</dbReference>
<dbReference type="GO" id="GO:0008725">
    <property type="term" value="F:DNA-3-methyladenine glycosylase activity"/>
    <property type="evidence" value="ECO:0007669"/>
    <property type="project" value="InterPro"/>
</dbReference>
<keyword evidence="1" id="KW-0862">Zinc</keyword>
<dbReference type="Pfam" id="PF03352">
    <property type="entry name" value="Adenine_glyco"/>
    <property type="match status" value="1"/>
</dbReference>
<dbReference type="PANTHER" id="PTHR30037">
    <property type="entry name" value="DNA-3-METHYLADENINE GLYCOSYLASE 1"/>
    <property type="match status" value="1"/>
</dbReference>
<dbReference type="AlphaFoldDB" id="A0A1G2TWH5"/>
<dbReference type="Gene3D" id="1.10.340.30">
    <property type="entry name" value="Hypothetical protein, domain 2"/>
    <property type="match status" value="1"/>
</dbReference>
<feature type="binding site" evidence="1">
    <location>
        <position position="179"/>
    </location>
    <ligand>
        <name>Zn(2+)</name>
        <dbReference type="ChEBI" id="CHEBI:29105"/>
    </ligand>
</feature>
<evidence type="ECO:0000313" key="2">
    <source>
        <dbReference type="EMBL" id="OHB01523.1"/>
    </source>
</evidence>
<feature type="binding site" evidence="1">
    <location>
        <position position="8"/>
    </location>
    <ligand>
        <name>Zn(2+)</name>
        <dbReference type="ChEBI" id="CHEBI:29105"/>
    </ligand>
</feature>
<name>A0A1G2TWH5_9BACT</name>
<dbReference type="Proteomes" id="UP000177707">
    <property type="component" value="Unassembled WGS sequence"/>
</dbReference>
<dbReference type="GO" id="GO:0006284">
    <property type="term" value="P:base-excision repair"/>
    <property type="evidence" value="ECO:0007669"/>
    <property type="project" value="InterPro"/>
</dbReference>
<dbReference type="InterPro" id="IPR005019">
    <property type="entry name" value="Adenine_glyco"/>
</dbReference>
<feature type="binding site" evidence="1">
    <location>
        <position position="183"/>
    </location>
    <ligand>
        <name>Zn(2+)</name>
        <dbReference type="ChEBI" id="CHEBI:29105"/>
    </ligand>
</feature>
<proteinExistence type="predicted"/>
<dbReference type="InterPro" id="IPR011257">
    <property type="entry name" value="DNA_glycosylase"/>
</dbReference>
<dbReference type="InterPro" id="IPR052891">
    <property type="entry name" value="DNA-3mA_glycosylase"/>
</dbReference>
<accession>A0A1G2TWH5</accession>
<reference evidence="2 3" key="1">
    <citation type="journal article" date="2016" name="Nat. Commun.">
        <title>Thousands of microbial genomes shed light on interconnected biogeochemical processes in an aquifer system.</title>
        <authorList>
            <person name="Anantharaman K."/>
            <person name="Brown C.T."/>
            <person name="Hug L.A."/>
            <person name="Sharon I."/>
            <person name="Castelle C.J."/>
            <person name="Probst A.J."/>
            <person name="Thomas B.C."/>
            <person name="Singh A."/>
            <person name="Wilkins M.J."/>
            <person name="Karaoz U."/>
            <person name="Brodie E.L."/>
            <person name="Williams K.H."/>
            <person name="Hubbard S.S."/>
            <person name="Banfield J.F."/>
        </authorList>
    </citation>
    <scope>NUCLEOTIDE SEQUENCE [LARGE SCALE GENOMIC DNA]</scope>
</reference>
<evidence type="ECO:0000313" key="3">
    <source>
        <dbReference type="Proteomes" id="UP000177707"/>
    </source>
</evidence>
<dbReference type="PANTHER" id="PTHR30037:SF4">
    <property type="entry name" value="DNA-3-METHYLADENINE GLYCOSYLASE I"/>
    <property type="match status" value="1"/>
</dbReference>
<feature type="binding site" evidence="1">
    <location>
        <position position="21"/>
    </location>
    <ligand>
        <name>Zn(2+)</name>
        <dbReference type="ChEBI" id="CHEBI:29105"/>
    </ligand>
</feature>